<protein>
    <submittedName>
        <fullName evidence="1">Uncharacterized protein</fullName>
    </submittedName>
</protein>
<evidence type="ECO:0000313" key="2">
    <source>
        <dbReference type="Proteomes" id="UP000006233"/>
    </source>
</evidence>
<dbReference type="Proteomes" id="UP000006233">
    <property type="component" value="Unassembled WGS sequence"/>
</dbReference>
<dbReference type="STRING" id="634994.GCWU000323_00585"/>
<sequence>MENNKKIRRKTQMNIVIYDRKSLEIIARPIITNLEEFKSSPALFYPDWDVEKHIWDEKEYENPSLDNGELREATKEELYKAGKYTLAENELIENGKIKVVQLSEYEYIEGNQIKYRKEEKIEKLRQELYELRIEREKKPFEFEMKGTKYLQHNRTIDQSNITKILFSLVLRFILGLMGKVSKGQKLDFAQVMTDLMSTEYSNWKFYTEDGLEKYVNVSVQKFIEMSEIMRKHTTVSMIVETTLSHSLENKTVEELKKFNAEAEYNKLFENEMKQG</sequence>
<dbReference type="AlphaFoldDB" id="C9MVB4"/>
<dbReference type="HOGENOM" id="CLU_1056902_0_0_0"/>
<gene>
    <name evidence="1" type="ORF">GCWU000323_00585</name>
</gene>
<reference evidence="1 2" key="1">
    <citation type="submission" date="2009-09" db="EMBL/GenBank/DDBJ databases">
        <authorList>
            <person name="Weinstock G."/>
            <person name="Sodergren E."/>
            <person name="Clifton S."/>
            <person name="Fulton L."/>
            <person name="Fulton B."/>
            <person name="Courtney L."/>
            <person name="Fronick C."/>
            <person name="Harrison M."/>
            <person name="Strong C."/>
            <person name="Farmer C."/>
            <person name="Delahaunty K."/>
            <person name="Markovic C."/>
            <person name="Hall O."/>
            <person name="Minx P."/>
            <person name="Tomlinson C."/>
            <person name="Mitreva M."/>
            <person name="Nelson J."/>
            <person name="Hou S."/>
            <person name="Wollam A."/>
            <person name="Pepin K.H."/>
            <person name="Johnson M."/>
            <person name="Bhonagiri V."/>
            <person name="Nash W.E."/>
            <person name="Warren W."/>
            <person name="Chinwalla A."/>
            <person name="Mardis E.R."/>
            <person name="Wilson R.K."/>
        </authorList>
    </citation>
    <scope>NUCLEOTIDE SEQUENCE [LARGE SCALE GENOMIC DNA]</scope>
    <source>
        <strain evidence="1 2">F0254</strain>
    </source>
</reference>
<accession>C9MVB4</accession>
<dbReference type="EMBL" id="ACVB02000007">
    <property type="protein sequence ID" value="EEX75336.1"/>
    <property type="molecule type" value="Genomic_DNA"/>
</dbReference>
<organism evidence="1 2">
    <name type="scientific">Leptotrichia hofstadii F0254</name>
    <dbReference type="NCBI Taxonomy" id="634994"/>
    <lineage>
        <taxon>Bacteria</taxon>
        <taxon>Fusobacteriati</taxon>
        <taxon>Fusobacteriota</taxon>
        <taxon>Fusobacteriia</taxon>
        <taxon>Fusobacteriales</taxon>
        <taxon>Leptotrichiaceae</taxon>
        <taxon>Leptotrichia</taxon>
    </lineage>
</organism>
<name>C9MVB4_9FUSO</name>
<evidence type="ECO:0000313" key="1">
    <source>
        <dbReference type="EMBL" id="EEX75336.1"/>
    </source>
</evidence>
<proteinExistence type="predicted"/>
<comment type="caution">
    <text evidence="1">The sequence shown here is derived from an EMBL/GenBank/DDBJ whole genome shotgun (WGS) entry which is preliminary data.</text>
</comment>